<dbReference type="SMART" id="SM00308">
    <property type="entry name" value="LH2"/>
    <property type="match status" value="1"/>
</dbReference>
<feature type="transmembrane region" description="Helical" evidence="10">
    <location>
        <begin position="1126"/>
        <end position="1146"/>
    </location>
</feature>
<comment type="caution">
    <text evidence="13">The sequence shown here is derived from an EMBL/GenBank/DDBJ whole genome shotgun (WGS) entry which is preliminary data.</text>
</comment>
<proteinExistence type="inferred from homology"/>
<gene>
    <name evidence="13" type="ORF">PEVE_00039977</name>
</gene>
<evidence type="ECO:0000256" key="5">
    <source>
        <dbReference type="ARBA" id="ARBA00022989"/>
    </source>
</evidence>
<dbReference type="InterPro" id="IPR000203">
    <property type="entry name" value="GPS"/>
</dbReference>
<feature type="transmembrane region" description="Helical" evidence="10">
    <location>
        <begin position="1236"/>
        <end position="1266"/>
    </location>
</feature>
<keyword evidence="3 10" id="KW-0812">Transmembrane</keyword>
<dbReference type="PANTHER" id="PTHR10877:SF150">
    <property type="entry name" value="REJ DOMAIN-CONTAINING PROTEIN"/>
    <property type="match status" value="1"/>
</dbReference>
<evidence type="ECO:0000256" key="3">
    <source>
        <dbReference type="ARBA" id="ARBA00022692"/>
    </source>
</evidence>
<feature type="transmembrane region" description="Helical" evidence="10">
    <location>
        <begin position="1314"/>
        <end position="1331"/>
    </location>
</feature>
<dbReference type="Pfam" id="PF02010">
    <property type="entry name" value="REJ"/>
    <property type="match status" value="1"/>
</dbReference>
<keyword evidence="5 10" id="KW-1133">Transmembrane helix</keyword>
<dbReference type="InterPro" id="IPR036392">
    <property type="entry name" value="PLAT/LH2_dom_sf"/>
</dbReference>
<dbReference type="Pfam" id="PF01477">
    <property type="entry name" value="PLAT"/>
    <property type="match status" value="1"/>
</dbReference>
<feature type="transmembrane region" description="Helical" evidence="10">
    <location>
        <begin position="1557"/>
        <end position="1576"/>
    </location>
</feature>
<keyword evidence="6 10" id="KW-0472">Membrane</keyword>
<dbReference type="InterPro" id="IPR057244">
    <property type="entry name" value="GAIN_B"/>
</dbReference>
<dbReference type="SUPFAM" id="SSF49723">
    <property type="entry name" value="Lipase/lipooxygenase domain (PLAT/LH2 domain)"/>
    <property type="match status" value="1"/>
</dbReference>
<dbReference type="Pfam" id="PF08016">
    <property type="entry name" value="PKD_channel"/>
    <property type="match status" value="1"/>
</dbReference>
<name>A0ABN8N4B2_9CNID</name>
<dbReference type="InterPro" id="IPR013122">
    <property type="entry name" value="PKD1_2_channel"/>
</dbReference>
<dbReference type="Pfam" id="PF20519">
    <property type="entry name" value="Polycystin_dom"/>
    <property type="match status" value="1"/>
</dbReference>
<keyword evidence="4" id="KW-0732">Signal</keyword>
<evidence type="ECO:0000256" key="2">
    <source>
        <dbReference type="ARBA" id="ARBA00007200"/>
    </source>
</evidence>
<dbReference type="Pfam" id="PF01825">
    <property type="entry name" value="GPS"/>
    <property type="match status" value="1"/>
</dbReference>
<dbReference type="Gene3D" id="1.10.287.70">
    <property type="match status" value="1"/>
</dbReference>
<dbReference type="PROSITE" id="PS50095">
    <property type="entry name" value="PLAT"/>
    <property type="match status" value="1"/>
</dbReference>
<feature type="transmembrane region" description="Helical" evidence="10">
    <location>
        <begin position="917"/>
        <end position="937"/>
    </location>
</feature>
<dbReference type="InterPro" id="IPR051223">
    <property type="entry name" value="Polycystin"/>
</dbReference>
<protein>
    <submittedName>
        <fullName evidence="13">Uncharacterized protein</fullName>
    </submittedName>
</protein>
<evidence type="ECO:0000259" key="11">
    <source>
        <dbReference type="PROSITE" id="PS50095"/>
    </source>
</evidence>
<dbReference type="PROSITE" id="PS50221">
    <property type="entry name" value="GAIN_B"/>
    <property type="match status" value="1"/>
</dbReference>
<evidence type="ECO:0000256" key="8">
    <source>
        <dbReference type="ARBA" id="ARBA00023180"/>
    </source>
</evidence>
<evidence type="ECO:0000259" key="12">
    <source>
        <dbReference type="PROSITE" id="PS50221"/>
    </source>
</evidence>
<evidence type="ECO:0000313" key="13">
    <source>
        <dbReference type="EMBL" id="CAH3039842.1"/>
    </source>
</evidence>
<evidence type="ECO:0000313" key="14">
    <source>
        <dbReference type="Proteomes" id="UP001159427"/>
    </source>
</evidence>
<evidence type="ECO:0000256" key="1">
    <source>
        <dbReference type="ARBA" id="ARBA00004141"/>
    </source>
</evidence>
<dbReference type="InterPro" id="IPR046791">
    <property type="entry name" value="Polycystin_dom"/>
</dbReference>
<dbReference type="InterPro" id="IPR046338">
    <property type="entry name" value="GAIN_dom_sf"/>
</dbReference>
<dbReference type="Proteomes" id="UP001159427">
    <property type="component" value="Unassembled WGS sequence"/>
</dbReference>
<feature type="domain" description="GAIN-B" evidence="12">
    <location>
        <begin position="746"/>
        <end position="900"/>
    </location>
</feature>
<keyword evidence="14" id="KW-1185">Reference proteome</keyword>
<reference evidence="13 14" key="1">
    <citation type="submission" date="2022-05" db="EMBL/GenBank/DDBJ databases">
        <authorList>
            <consortium name="Genoscope - CEA"/>
            <person name="William W."/>
        </authorList>
    </citation>
    <scope>NUCLEOTIDE SEQUENCE [LARGE SCALE GENOMIC DNA]</scope>
</reference>
<feature type="transmembrane region" description="Helical" evidence="10">
    <location>
        <begin position="1166"/>
        <end position="1186"/>
    </location>
</feature>
<feature type="transmembrane region" description="Helical" evidence="10">
    <location>
        <begin position="1691"/>
        <end position="1711"/>
    </location>
</feature>
<evidence type="ECO:0000256" key="4">
    <source>
        <dbReference type="ARBA" id="ARBA00022729"/>
    </source>
</evidence>
<organism evidence="13 14">
    <name type="scientific">Porites evermanni</name>
    <dbReference type="NCBI Taxonomy" id="104178"/>
    <lineage>
        <taxon>Eukaryota</taxon>
        <taxon>Metazoa</taxon>
        <taxon>Cnidaria</taxon>
        <taxon>Anthozoa</taxon>
        <taxon>Hexacorallia</taxon>
        <taxon>Scleractinia</taxon>
        <taxon>Fungiina</taxon>
        <taxon>Poritidae</taxon>
        <taxon>Porites</taxon>
    </lineage>
</organism>
<dbReference type="Gene3D" id="2.60.220.50">
    <property type="match status" value="1"/>
</dbReference>
<dbReference type="PANTHER" id="PTHR10877">
    <property type="entry name" value="POLYCYSTIN FAMILY MEMBER"/>
    <property type="match status" value="1"/>
</dbReference>
<keyword evidence="7" id="KW-1015">Disulfide bond</keyword>
<dbReference type="PRINTS" id="PR01433">
    <property type="entry name" value="POLYCYSTIN2"/>
</dbReference>
<keyword evidence="8" id="KW-0325">Glycoprotein</keyword>
<feature type="domain" description="PLAT" evidence="11">
    <location>
        <begin position="964"/>
        <end position="1085"/>
    </location>
</feature>
<evidence type="ECO:0000256" key="6">
    <source>
        <dbReference type="ARBA" id="ARBA00023136"/>
    </source>
</evidence>
<dbReference type="SMART" id="SM00303">
    <property type="entry name" value="GPS"/>
    <property type="match status" value="1"/>
</dbReference>
<dbReference type="Gene3D" id="2.60.60.20">
    <property type="entry name" value="PLAT/LH2 domain"/>
    <property type="match status" value="1"/>
</dbReference>
<feature type="transmembrane region" description="Helical" evidence="10">
    <location>
        <begin position="1518"/>
        <end position="1536"/>
    </location>
</feature>
<feature type="transmembrane region" description="Helical" evidence="10">
    <location>
        <begin position="1198"/>
        <end position="1224"/>
    </location>
</feature>
<comment type="caution">
    <text evidence="9">Lacks conserved residue(s) required for the propagation of feature annotation.</text>
</comment>
<evidence type="ECO:0000256" key="10">
    <source>
        <dbReference type="SAM" id="Phobius"/>
    </source>
</evidence>
<dbReference type="InterPro" id="IPR003915">
    <property type="entry name" value="PKD_2"/>
</dbReference>
<dbReference type="InterPro" id="IPR002859">
    <property type="entry name" value="PKD/REJ-like"/>
</dbReference>
<comment type="similarity">
    <text evidence="2">Belongs to the polycystin family.</text>
</comment>
<evidence type="ECO:0000256" key="9">
    <source>
        <dbReference type="PROSITE-ProRule" id="PRU00152"/>
    </source>
</evidence>
<sequence length="1887" mass="209753">FSLQSLLAGTKATVNAGNLIIGVGEVLEINTTAPSIVNNNCSSCNYNASHENRSSSSTHGEHLAAVIRISGNIEFRNGSTVQVFGKYGLSITSQNGHILIETDINMTCTEMVLDETCLGGFAQSSVALKDVNHPPKLLYKGLGPGGLRKAVEFNLDLVCVPGSSHGGIAMRPGYAIYSDQTYDQQDTVSLLGGSGGSCTYRPGSVAGGGAVEIVAEKGCITINAIIRASAQRETVESCSGGSGGLIRLNASHVELKEQGKLIVDGGNGKQNIGAVLGAGTGLGGGAGGIIQIISPAGRLPLKVLSLKRGAKHGACFTETEHGYCYFVGDNTRGANVEIYPPTNPYHWGSSSSFSSPSRRFSVTPTQQTSSTFLAISSTTSTYTGSTVSCTSSQAVPTTPAKCIIQPSEGQSLTTTFHINCSGWTSSCSRPSAYELQYTLQNGLHGILYKGNMSNFRTILIHGISNITTTIHFVNGTTIKQELNVLVRPSSSQKCDEWIRKLNQSENASLVLLAMVERLTSNYTDLKTCHKIKTPIFHFLLRQKLETINDLLSISLLIGSIVDRLEINSTDLVKINTTKKILSLKSHMIEGFRLSLKKRPGNISFTSKYLSITVVSIQKKDIHHGYRLDAHRSSFIIPDLNKVLSKMNDSYVLFLEMWSTPFNPFTWDKTSKRVTADVASLDVRDAEGKKILISGLTPGVTILLPLNRQTSHPVNVSFGADRTLRHHKIGRLYENSTVEIWIILEESDVAVSSIKIAEPLKTSPPRECKRARGAWLISGRITCEGKNQIKISFRAFHAGFYVLYIDFKVVTESSGNVDEWEGNDNGCIKIRQPPSRPKKAKVSYTFEMSESTCLFWQQNQSKWRTTGCKALEIIKDSTLKCSCSHLTSFAGGFLIPPNQINFEQVYHQLTSPEEPGKFLVLGTVLTCFLVYFVAVLLARRADIKDSSVLQDKKSLNCGTLQSEGSTYLISLKTGVWLGAGTTANVSFIIHGVDGNSGTINIYQDGTAGSTTILTRGSTQTLTMTLKEDIGDIYSLRIWHDNSGKDPSWYLDEIEITDPRSGNCWKFIFETWLSLEDESYTNEVLQTPHHSNPNITRKAIKEMFSNGHLWLSIITKIPNDSFTRVQRLSFCFALLLCTMATNAAFYSWGAKSPQNINLGPLKFSARQAIVSIQANLILLPLQVLIMLFKNTLARLQGERTRLCLICLTSILIAIMTTASAALNISYGLVWGKDKSQEWISAVIASVFEDILIVQPFKCVIIVSLTVMLSKCKATKVSSYGLQETPLEKASTRSREKSSLRKESVVKAKRRLSIRQAIFYVTFLVVLGVLSYGNKDSNGYHLTRSLYDHIGNFSKVQTLLNLFWNWMAHDLIPLLYFTNLEIQQYKVLNAEQTSTRIGMIRLRQLRVKKVQCPVRTFLDVDSWHQSCYDSYSTGRESQELFQLKQANSSVQFQQCSLPWVYQTSEELNSSPKWGHHTWYGGGGYAADLGYEAHTAYTVINHLQFGKWIDRQTRAVIVEFNFFNPAVSVLGVCSFFFEFLQTGQATPLMHIDLISLHNTDSILQMFQGLCLVIFIGMVFLKSGQTVMALLEQGSRYLRSGWCWLDLGHLATSISLLLCSFIKSYQISKSMQKLRHNIFATVNFQTAVLWGNIENSFLSVVIFLTTIKILQLTYFNMYTRVFAQALRIWVREFFSFLMVLCVPFFAFLLSGMLLFGTRNKRYSSVWPAFSYQLEIVLGKVKARPIQELIEADSVLGRFFVSTLLVIITVILMNLFISSLEDAVSDAKSTAQMNTEQEPSETQIPNRRNVQHEAKNVDLSLTSPFYDQISNQLRTIDLIRNLPQAYVVDKKLSEVLKRMDAHTDGEQCYPLQKGQMSEIVVEKRRKLPTILEE</sequence>
<feature type="transmembrane region" description="Helical" evidence="10">
    <location>
        <begin position="1652"/>
        <end position="1670"/>
    </location>
</feature>
<evidence type="ECO:0000256" key="7">
    <source>
        <dbReference type="ARBA" id="ARBA00023157"/>
    </source>
</evidence>
<feature type="transmembrane region" description="Helical" evidence="10">
    <location>
        <begin position="1753"/>
        <end position="1771"/>
    </location>
</feature>
<dbReference type="InterPro" id="IPR001024">
    <property type="entry name" value="PLAT/LH2_dom"/>
</dbReference>
<accession>A0ABN8N4B2</accession>
<feature type="non-terminal residue" evidence="13">
    <location>
        <position position="1"/>
    </location>
</feature>
<comment type="subcellular location">
    <subcellularLocation>
        <location evidence="1">Membrane</location>
        <topology evidence="1">Multi-pass membrane protein</topology>
    </subcellularLocation>
</comment>
<dbReference type="EMBL" id="CALNXI010000718">
    <property type="protein sequence ID" value="CAH3039842.1"/>
    <property type="molecule type" value="Genomic_DNA"/>
</dbReference>